<dbReference type="EMBL" id="KQ103083">
    <property type="protein sequence ID" value="KMS93410.1"/>
    <property type="molecule type" value="Genomic_DNA"/>
</dbReference>
<reference evidence="2 3" key="1">
    <citation type="journal article" date="2014" name="Nature">
        <title>The genome of the recently domesticated crop plant sugar beet (Beta vulgaris).</title>
        <authorList>
            <person name="Dohm J.C."/>
            <person name="Minoche A.E."/>
            <person name="Holtgrawe D."/>
            <person name="Capella-Gutierrez S."/>
            <person name="Zakrzewski F."/>
            <person name="Tafer H."/>
            <person name="Rupp O."/>
            <person name="Sorensen T.R."/>
            <person name="Stracke R."/>
            <person name="Reinhardt R."/>
            <person name="Goesmann A."/>
            <person name="Kraft T."/>
            <person name="Schulz B."/>
            <person name="Stadler P.F."/>
            <person name="Schmidt T."/>
            <person name="Gabaldon T."/>
            <person name="Lehrach H."/>
            <person name="Weisshaar B."/>
            <person name="Himmelbauer H."/>
        </authorList>
    </citation>
    <scope>NUCLEOTIDE SEQUENCE [LARGE SCALE GENOMIC DNA]</scope>
    <source>
        <tissue evidence="2">Taproot</tissue>
    </source>
</reference>
<accession>A0A0J8DRP2</accession>
<evidence type="ECO:0000313" key="3">
    <source>
        <dbReference type="Proteomes" id="UP000035740"/>
    </source>
</evidence>
<evidence type="ECO:0000313" key="2">
    <source>
        <dbReference type="EMBL" id="KMS93410.1"/>
    </source>
</evidence>
<feature type="compositionally biased region" description="Polar residues" evidence="1">
    <location>
        <begin position="59"/>
        <end position="70"/>
    </location>
</feature>
<feature type="compositionally biased region" description="Low complexity" evidence="1">
    <location>
        <begin position="130"/>
        <end position="140"/>
    </location>
</feature>
<feature type="region of interest" description="Disordered" evidence="1">
    <location>
        <begin position="59"/>
        <end position="101"/>
    </location>
</feature>
<name>A0A0J8DRP2_BETVV</name>
<evidence type="ECO:0000256" key="1">
    <source>
        <dbReference type="SAM" id="MobiDB-lite"/>
    </source>
</evidence>
<feature type="non-terminal residue" evidence="2">
    <location>
        <position position="1"/>
    </location>
</feature>
<feature type="compositionally biased region" description="Basic and acidic residues" evidence="1">
    <location>
        <begin position="73"/>
        <end position="83"/>
    </location>
</feature>
<organism evidence="2 3">
    <name type="scientific">Beta vulgaris subsp. vulgaris</name>
    <name type="common">Beet</name>
    <dbReference type="NCBI Taxonomy" id="3555"/>
    <lineage>
        <taxon>Eukaryota</taxon>
        <taxon>Viridiplantae</taxon>
        <taxon>Streptophyta</taxon>
        <taxon>Embryophyta</taxon>
        <taxon>Tracheophyta</taxon>
        <taxon>Spermatophyta</taxon>
        <taxon>Magnoliopsida</taxon>
        <taxon>eudicotyledons</taxon>
        <taxon>Gunneridae</taxon>
        <taxon>Pentapetalae</taxon>
        <taxon>Caryophyllales</taxon>
        <taxon>Chenopodiaceae</taxon>
        <taxon>Betoideae</taxon>
        <taxon>Beta</taxon>
    </lineage>
</organism>
<protein>
    <submittedName>
        <fullName evidence="2">Uncharacterized protein</fullName>
    </submittedName>
</protein>
<keyword evidence="3" id="KW-1185">Reference proteome</keyword>
<dbReference type="AlphaFoldDB" id="A0A0J8DRP2"/>
<proteinExistence type="predicted"/>
<sequence>VDNVCHAVVAGKRCYRSGSISAEIRDLALTVAIIERSLFAYADRIRLFVATSTERSHSSEIASTNRSVASKTHIRDLKDRRSMDTSITPLSPLGTPDSAHSSATDLQSLLQVQSDDLSSLADKRAPSNVSLASSDSSLASDTERSTTEYRSVSPSPEPIGRSRPVIFKHYGGVVSLLALFFKNLTSVRSILHTLVRWSSLASFIRHSRALCIGMTSASFISLLFAEL</sequence>
<feature type="non-terminal residue" evidence="2">
    <location>
        <position position="227"/>
    </location>
</feature>
<dbReference type="Proteomes" id="UP000035740">
    <property type="component" value="Unassembled WGS sequence"/>
</dbReference>
<gene>
    <name evidence="2" type="ORF">BVRB_031760</name>
</gene>
<feature type="region of interest" description="Disordered" evidence="1">
    <location>
        <begin position="128"/>
        <end position="157"/>
    </location>
</feature>